<dbReference type="Gene3D" id="3.20.20.70">
    <property type="entry name" value="Aldolase class I"/>
    <property type="match status" value="1"/>
</dbReference>
<keyword evidence="5" id="KW-0119">Carbohydrate metabolism</keyword>
<dbReference type="InterPro" id="IPR013785">
    <property type="entry name" value="Aldolase_TIM"/>
</dbReference>
<evidence type="ECO:0000313" key="6">
    <source>
        <dbReference type="EMBL" id="TPG40928.1"/>
    </source>
</evidence>
<dbReference type="CDD" id="cd00452">
    <property type="entry name" value="KDPG_aldolase"/>
    <property type="match status" value="1"/>
</dbReference>
<evidence type="ECO:0000256" key="5">
    <source>
        <dbReference type="ARBA" id="ARBA00023277"/>
    </source>
</evidence>
<dbReference type="PANTHER" id="PTHR30246:SF1">
    <property type="entry name" value="2-DEHYDRO-3-DEOXY-6-PHOSPHOGALACTONATE ALDOLASE-RELATED"/>
    <property type="match status" value="1"/>
</dbReference>
<protein>
    <submittedName>
        <fullName evidence="6">Bifunctional 4-hydroxy-2-oxoglutarate aldolase/2-dehydro-3-deoxy-phosphogluconate aldolase</fullName>
    </submittedName>
</protein>
<evidence type="ECO:0000256" key="2">
    <source>
        <dbReference type="ARBA" id="ARBA00006906"/>
    </source>
</evidence>
<gene>
    <name evidence="6" type="ORF">EAH81_11355</name>
</gene>
<sequence>MKTIQNTIEIISEQGILPLYFNTDENISIEVLRSLYRTGIRAVEYTNRGSQALPNFAKMVAVRNAEMPEMLLGIGTIKNLDQAKEFHAVGADFFISPGFVPEVWDFLKNKEILYCPGCMTPTEIIAAENAGIKLIKLFPGNILGPEFLSSIKDIFQSLYFMTTGGVESNYTNINSWFSAGASAVGMGSQLISKKRMQDRDFTLIENEVIKAIEIVQIIQNEKKAVV</sequence>
<reference evidence="6 7" key="1">
    <citation type="journal article" date="2019" name="Environ. Microbiol.">
        <title>Species interactions and distinct microbial communities in high Arctic permafrost affected cryosols are associated with the CH4 and CO2 gas fluxes.</title>
        <authorList>
            <person name="Altshuler I."/>
            <person name="Hamel J."/>
            <person name="Turney S."/>
            <person name="Magnuson E."/>
            <person name="Levesque R."/>
            <person name="Greer C."/>
            <person name="Whyte L.G."/>
        </authorList>
    </citation>
    <scope>NUCLEOTIDE SEQUENCE [LARGE SCALE GENOMIC DNA]</scope>
    <source>
        <strain evidence="6 7">42</strain>
    </source>
</reference>
<dbReference type="EMBL" id="RCZH01000006">
    <property type="protein sequence ID" value="TPG40928.1"/>
    <property type="molecule type" value="Genomic_DNA"/>
</dbReference>
<dbReference type="PANTHER" id="PTHR30246">
    <property type="entry name" value="2-KETO-3-DEOXY-6-PHOSPHOGLUCONATE ALDOLASE"/>
    <property type="match status" value="1"/>
</dbReference>
<evidence type="ECO:0000256" key="3">
    <source>
        <dbReference type="ARBA" id="ARBA00011233"/>
    </source>
</evidence>
<keyword evidence="7" id="KW-1185">Reference proteome</keyword>
<dbReference type="Pfam" id="PF01081">
    <property type="entry name" value="Aldolase"/>
    <property type="match status" value="1"/>
</dbReference>
<comment type="pathway">
    <text evidence="1">Carbohydrate acid metabolism.</text>
</comment>
<dbReference type="Proteomes" id="UP000319700">
    <property type="component" value="Unassembled WGS sequence"/>
</dbReference>
<organism evidence="6 7">
    <name type="scientific">Flavobacterium pectinovorum</name>
    <dbReference type="NCBI Taxonomy" id="29533"/>
    <lineage>
        <taxon>Bacteria</taxon>
        <taxon>Pseudomonadati</taxon>
        <taxon>Bacteroidota</taxon>
        <taxon>Flavobacteriia</taxon>
        <taxon>Flavobacteriales</taxon>
        <taxon>Flavobacteriaceae</taxon>
        <taxon>Flavobacterium</taxon>
    </lineage>
</organism>
<proteinExistence type="inferred from homology"/>
<dbReference type="AlphaFoldDB" id="A0A502ESW9"/>
<dbReference type="GO" id="GO:0016829">
    <property type="term" value="F:lyase activity"/>
    <property type="evidence" value="ECO:0007669"/>
    <property type="project" value="UniProtKB-KW"/>
</dbReference>
<name>A0A502ESW9_9FLAO</name>
<comment type="subunit">
    <text evidence="3">Homotrimer.</text>
</comment>
<comment type="similarity">
    <text evidence="2">Belongs to the KHG/KDPG aldolase family.</text>
</comment>
<accession>A0A502ESW9</accession>
<comment type="caution">
    <text evidence="6">The sequence shown here is derived from an EMBL/GenBank/DDBJ whole genome shotgun (WGS) entry which is preliminary data.</text>
</comment>
<dbReference type="SUPFAM" id="SSF51569">
    <property type="entry name" value="Aldolase"/>
    <property type="match status" value="1"/>
</dbReference>
<evidence type="ECO:0000256" key="1">
    <source>
        <dbReference type="ARBA" id="ARBA00004761"/>
    </source>
</evidence>
<keyword evidence="4" id="KW-0456">Lyase</keyword>
<evidence type="ECO:0000256" key="4">
    <source>
        <dbReference type="ARBA" id="ARBA00023239"/>
    </source>
</evidence>
<dbReference type="RefSeq" id="WP_140506959.1">
    <property type="nucleotide sequence ID" value="NZ_RCZH01000006.1"/>
</dbReference>
<dbReference type="InterPro" id="IPR000887">
    <property type="entry name" value="Aldlse_KDPG_KHG"/>
</dbReference>
<dbReference type="OrthoDB" id="9802667at2"/>
<evidence type="ECO:0000313" key="7">
    <source>
        <dbReference type="Proteomes" id="UP000319700"/>
    </source>
</evidence>